<name>A0ABR3JZ29_9AGAR</name>
<keyword evidence="1" id="KW-0732">Signal</keyword>
<keyword evidence="3" id="KW-1185">Reference proteome</keyword>
<protein>
    <submittedName>
        <fullName evidence="2">Uncharacterized protein</fullName>
    </submittedName>
</protein>
<comment type="caution">
    <text evidence="2">The sequence shown here is derived from an EMBL/GenBank/DDBJ whole genome shotgun (WGS) entry which is preliminary data.</text>
</comment>
<evidence type="ECO:0000256" key="1">
    <source>
        <dbReference type="SAM" id="SignalP"/>
    </source>
</evidence>
<dbReference type="EMBL" id="JASNQZ010000001">
    <property type="protein sequence ID" value="KAL0961220.1"/>
    <property type="molecule type" value="Genomic_DNA"/>
</dbReference>
<gene>
    <name evidence="2" type="ORF">HGRIS_006187</name>
</gene>
<feature type="chain" id="PRO_5046695647" evidence="1">
    <location>
        <begin position="17"/>
        <end position="106"/>
    </location>
</feature>
<sequence>MLNLALLSFLLTAAAAVQIHVPDIPVSGARTNITWTKTGNDQAFTIFLSDASDFLNLKGILARKLILRQESLRSLCQLSEKRRTLSRRRLFLSVWTFCMVSLSALT</sequence>
<proteinExistence type="predicted"/>
<reference evidence="3" key="1">
    <citation type="submission" date="2024-06" db="EMBL/GenBank/DDBJ databases">
        <title>Multi-omics analyses provide insights into the biosynthesis of the anticancer antibiotic pleurotin in Hohenbuehelia grisea.</title>
        <authorList>
            <person name="Weaver J.A."/>
            <person name="Alberti F."/>
        </authorList>
    </citation>
    <scope>NUCLEOTIDE SEQUENCE [LARGE SCALE GENOMIC DNA]</scope>
    <source>
        <strain evidence="3">T-177</strain>
    </source>
</reference>
<evidence type="ECO:0000313" key="3">
    <source>
        <dbReference type="Proteomes" id="UP001556367"/>
    </source>
</evidence>
<organism evidence="2 3">
    <name type="scientific">Hohenbuehelia grisea</name>
    <dbReference type="NCBI Taxonomy" id="104357"/>
    <lineage>
        <taxon>Eukaryota</taxon>
        <taxon>Fungi</taxon>
        <taxon>Dikarya</taxon>
        <taxon>Basidiomycota</taxon>
        <taxon>Agaricomycotina</taxon>
        <taxon>Agaricomycetes</taxon>
        <taxon>Agaricomycetidae</taxon>
        <taxon>Agaricales</taxon>
        <taxon>Pleurotineae</taxon>
        <taxon>Pleurotaceae</taxon>
        <taxon>Hohenbuehelia</taxon>
    </lineage>
</organism>
<accession>A0ABR3JZ29</accession>
<evidence type="ECO:0000313" key="2">
    <source>
        <dbReference type="EMBL" id="KAL0961220.1"/>
    </source>
</evidence>
<dbReference type="Proteomes" id="UP001556367">
    <property type="component" value="Unassembled WGS sequence"/>
</dbReference>
<feature type="signal peptide" evidence="1">
    <location>
        <begin position="1"/>
        <end position="16"/>
    </location>
</feature>